<dbReference type="Proteomes" id="UP001189429">
    <property type="component" value="Unassembled WGS sequence"/>
</dbReference>
<accession>A0ABN9QED0</accession>
<evidence type="ECO:0000256" key="1">
    <source>
        <dbReference type="SAM" id="MobiDB-lite"/>
    </source>
</evidence>
<name>A0ABN9QED0_9DINO</name>
<dbReference type="EMBL" id="CAUYUJ010002940">
    <property type="protein sequence ID" value="CAK0803065.1"/>
    <property type="molecule type" value="Genomic_DNA"/>
</dbReference>
<protein>
    <submittedName>
        <fullName evidence="2">Uncharacterized protein</fullName>
    </submittedName>
</protein>
<feature type="region of interest" description="Disordered" evidence="1">
    <location>
        <begin position="76"/>
        <end position="105"/>
    </location>
</feature>
<comment type="caution">
    <text evidence="2">The sequence shown here is derived from an EMBL/GenBank/DDBJ whole genome shotgun (WGS) entry which is preliminary data.</text>
</comment>
<organism evidence="2 3">
    <name type="scientific">Prorocentrum cordatum</name>
    <dbReference type="NCBI Taxonomy" id="2364126"/>
    <lineage>
        <taxon>Eukaryota</taxon>
        <taxon>Sar</taxon>
        <taxon>Alveolata</taxon>
        <taxon>Dinophyceae</taxon>
        <taxon>Prorocentrales</taxon>
        <taxon>Prorocentraceae</taxon>
        <taxon>Prorocentrum</taxon>
    </lineage>
</organism>
<keyword evidence="3" id="KW-1185">Reference proteome</keyword>
<evidence type="ECO:0000313" key="2">
    <source>
        <dbReference type="EMBL" id="CAK0803065.1"/>
    </source>
</evidence>
<sequence>EALLNFIENFRGSDGAPPTLSNAGSDAQVREARAALIPKTAGVSLKDWIDRRIGLEVETITEEHNMIYIGLRGELEGKGPKAAKGGGKGKDDRAIIGAPAKRQRL</sequence>
<feature type="non-terminal residue" evidence="2">
    <location>
        <position position="1"/>
    </location>
</feature>
<proteinExistence type="predicted"/>
<reference evidence="2" key="1">
    <citation type="submission" date="2023-10" db="EMBL/GenBank/DDBJ databases">
        <authorList>
            <person name="Chen Y."/>
            <person name="Shah S."/>
            <person name="Dougan E. K."/>
            <person name="Thang M."/>
            <person name="Chan C."/>
        </authorList>
    </citation>
    <scope>NUCLEOTIDE SEQUENCE [LARGE SCALE GENOMIC DNA]</scope>
</reference>
<evidence type="ECO:0000313" key="3">
    <source>
        <dbReference type="Proteomes" id="UP001189429"/>
    </source>
</evidence>
<gene>
    <name evidence="2" type="ORF">PCOR1329_LOCUS10375</name>
</gene>